<dbReference type="Pfam" id="PF08240">
    <property type="entry name" value="ADH_N"/>
    <property type="match status" value="1"/>
</dbReference>
<keyword evidence="6" id="KW-1185">Reference proteome</keyword>
<organism evidence="5 6">
    <name type="scientific">Aquamicrobium lusatiense</name>
    <dbReference type="NCBI Taxonomy" id="89772"/>
    <lineage>
        <taxon>Bacteria</taxon>
        <taxon>Pseudomonadati</taxon>
        <taxon>Pseudomonadota</taxon>
        <taxon>Alphaproteobacteria</taxon>
        <taxon>Hyphomicrobiales</taxon>
        <taxon>Phyllobacteriaceae</taxon>
        <taxon>Aquamicrobium</taxon>
    </lineage>
</organism>
<comment type="caution">
    <text evidence="5">The sequence shown here is derived from an EMBL/GenBank/DDBJ whole genome shotgun (WGS) entry which is preliminary data.</text>
</comment>
<dbReference type="PANTHER" id="PTHR48106">
    <property type="entry name" value="QUINONE OXIDOREDUCTASE PIG3-RELATED"/>
    <property type="match status" value="1"/>
</dbReference>
<evidence type="ECO:0000313" key="6">
    <source>
        <dbReference type="Proteomes" id="UP000533306"/>
    </source>
</evidence>
<dbReference type="CDD" id="cd05276">
    <property type="entry name" value="p53_inducible_oxidoreductase"/>
    <property type="match status" value="1"/>
</dbReference>
<feature type="domain" description="Enoyl reductase (ER)" evidence="4">
    <location>
        <begin position="20"/>
        <end position="333"/>
    </location>
</feature>
<dbReference type="Gene3D" id="3.90.180.10">
    <property type="entry name" value="Medium-chain alcohol dehydrogenases, catalytic domain"/>
    <property type="match status" value="1"/>
</dbReference>
<dbReference type="AlphaFoldDB" id="A0A7W9RZ36"/>
<keyword evidence="2" id="KW-0560">Oxidoreductase</keyword>
<dbReference type="GO" id="GO:0070402">
    <property type="term" value="F:NADPH binding"/>
    <property type="evidence" value="ECO:0007669"/>
    <property type="project" value="TreeGrafter"/>
</dbReference>
<dbReference type="InterPro" id="IPR020843">
    <property type="entry name" value="ER"/>
</dbReference>
<dbReference type="SUPFAM" id="SSF51735">
    <property type="entry name" value="NAD(P)-binding Rossmann-fold domains"/>
    <property type="match status" value="1"/>
</dbReference>
<name>A0A7W9RZ36_9HYPH</name>
<dbReference type="InterPro" id="IPR011032">
    <property type="entry name" value="GroES-like_sf"/>
</dbReference>
<dbReference type="GO" id="GO:0016651">
    <property type="term" value="F:oxidoreductase activity, acting on NAD(P)H"/>
    <property type="evidence" value="ECO:0007669"/>
    <property type="project" value="TreeGrafter"/>
</dbReference>
<dbReference type="EMBL" id="JACHEU010000001">
    <property type="protein sequence ID" value="MBB6011034.1"/>
    <property type="molecule type" value="Genomic_DNA"/>
</dbReference>
<dbReference type="Gene3D" id="3.40.50.720">
    <property type="entry name" value="NAD(P)-binding Rossmann-like Domain"/>
    <property type="match status" value="1"/>
</dbReference>
<proteinExistence type="predicted"/>
<protein>
    <submittedName>
        <fullName evidence="5">Putative PIG3 family NAD(P)H quinone oxidoreductase</fullName>
    </submittedName>
</protein>
<dbReference type="PANTHER" id="PTHR48106:SF8">
    <property type="entry name" value="OS02G0805600 PROTEIN"/>
    <property type="match status" value="1"/>
</dbReference>
<dbReference type="NCBIfam" id="TIGR02824">
    <property type="entry name" value="quinone_pig3"/>
    <property type="match status" value="1"/>
</dbReference>
<dbReference type="Pfam" id="PF00107">
    <property type="entry name" value="ADH_zinc_N"/>
    <property type="match status" value="1"/>
</dbReference>
<evidence type="ECO:0000256" key="3">
    <source>
        <dbReference type="SAM" id="MobiDB-lite"/>
    </source>
</evidence>
<dbReference type="Proteomes" id="UP000533306">
    <property type="component" value="Unassembled WGS sequence"/>
</dbReference>
<dbReference type="InterPro" id="IPR014189">
    <property type="entry name" value="Quinone_OxRdtase_PIG3"/>
</dbReference>
<keyword evidence="1" id="KW-0521">NADP</keyword>
<reference evidence="5 6" key="1">
    <citation type="submission" date="2020-08" db="EMBL/GenBank/DDBJ databases">
        <title>Genomic Encyclopedia of Type Strains, Phase IV (KMG-IV): sequencing the most valuable type-strain genomes for metagenomic binning, comparative biology and taxonomic classification.</title>
        <authorList>
            <person name="Goeker M."/>
        </authorList>
    </citation>
    <scope>NUCLEOTIDE SEQUENCE [LARGE SCALE GENOMIC DNA]</scope>
    <source>
        <strain evidence="5 6">DSM 11099</strain>
    </source>
</reference>
<dbReference type="InterPro" id="IPR013149">
    <property type="entry name" value="ADH-like_C"/>
</dbReference>
<feature type="region of interest" description="Disordered" evidence="3">
    <location>
        <begin position="18"/>
        <end position="37"/>
    </location>
</feature>
<sequence length="336" mass="35656">MTRTENLPETMTAVAISEPGGPAVLKPERRALPQPGPGEILIRVRAAGVNRPDIAQRSGSYPPPPGASDLPGLEVAGEVAALGDGAARWRVGDQVCALTPGGGYAEYVKVHASHALPVPSGFTLTEAAAVPETYFTVWHNVFERGGLQSGETLLVHGGTSGIGTTAIQLATARGSQVIVTAGSAEKCESCVKLGAMRAINYREEDFVKVVREVTDGKGVNVILDMVGGDYVDRNYMAAAEEGRIVQIAVQGGMTATANFARLMAKRLVHTGSTLRPRSDEFKGRIAQALEAEVWPLLASRRVAPVMDMIFPLREAWRAHERLESGEAIGKIVLDVA</sequence>
<evidence type="ECO:0000256" key="1">
    <source>
        <dbReference type="ARBA" id="ARBA00022857"/>
    </source>
</evidence>
<dbReference type="InterPro" id="IPR013154">
    <property type="entry name" value="ADH-like_N"/>
</dbReference>
<dbReference type="SUPFAM" id="SSF50129">
    <property type="entry name" value="GroES-like"/>
    <property type="match status" value="1"/>
</dbReference>
<dbReference type="SMART" id="SM00829">
    <property type="entry name" value="PKS_ER"/>
    <property type="match status" value="1"/>
</dbReference>
<evidence type="ECO:0000259" key="4">
    <source>
        <dbReference type="SMART" id="SM00829"/>
    </source>
</evidence>
<dbReference type="InterPro" id="IPR036291">
    <property type="entry name" value="NAD(P)-bd_dom_sf"/>
</dbReference>
<dbReference type="RefSeq" id="WP_183825206.1">
    <property type="nucleotide sequence ID" value="NZ_JACHEU010000001.1"/>
</dbReference>
<evidence type="ECO:0000256" key="2">
    <source>
        <dbReference type="ARBA" id="ARBA00023002"/>
    </source>
</evidence>
<accession>A0A7W9RZ36</accession>
<gene>
    <name evidence="5" type="ORF">HNR59_000379</name>
</gene>
<evidence type="ECO:0000313" key="5">
    <source>
        <dbReference type="EMBL" id="MBB6011034.1"/>
    </source>
</evidence>